<dbReference type="AlphaFoldDB" id="A0A699XBD4"/>
<feature type="non-terminal residue" evidence="1">
    <location>
        <position position="1"/>
    </location>
</feature>
<name>A0A699XBD4_TANCI</name>
<protein>
    <submittedName>
        <fullName evidence="1">Uncharacterized protein</fullName>
    </submittedName>
</protein>
<sequence length="69" mass="7549">FLGQVRRFFAKPELWGADVRPTPPAVPGGLSGYEVTDLSRLFPFEPGPEFDVITSISGIMCFANTAQFV</sequence>
<proteinExistence type="predicted"/>
<reference evidence="1" key="1">
    <citation type="journal article" date="2019" name="Sci. Rep.">
        <title>Draft genome of Tanacetum cinerariifolium, the natural source of mosquito coil.</title>
        <authorList>
            <person name="Yamashiro T."/>
            <person name="Shiraishi A."/>
            <person name="Satake H."/>
            <person name="Nakayama K."/>
        </authorList>
    </citation>
    <scope>NUCLEOTIDE SEQUENCE</scope>
</reference>
<comment type="caution">
    <text evidence="1">The sequence shown here is derived from an EMBL/GenBank/DDBJ whole genome shotgun (WGS) entry which is preliminary data.</text>
</comment>
<gene>
    <name evidence="1" type="ORF">Tci_928966</name>
</gene>
<organism evidence="1">
    <name type="scientific">Tanacetum cinerariifolium</name>
    <name type="common">Dalmatian daisy</name>
    <name type="synonym">Chrysanthemum cinerariifolium</name>
    <dbReference type="NCBI Taxonomy" id="118510"/>
    <lineage>
        <taxon>Eukaryota</taxon>
        <taxon>Viridiplantae</taxon>
        <taxon>Streptophyta</taxon>
        <taxon>Embryophyta</taxon>
        <taxon>Tracheophyta</taxon>
        <taxon>Spermatophyta</taxon>
        <taxon>Magnoliopsida</taxon>
        <taxon>eudicotyledons</taxon>
        <taxon>Gunneridae</taxon>
        <taxon>Pentapetalae</taxon>
        <taxon>asterids</taxon>
        <taxon>campanulids</taxon>
        <taxon>Asterales</taxon>
        <taxon>Asteraceae</taxon>
        <taxon>Asteroideae</taxon>
        <taxon>Anthemideae</taxon>
        <taxon>Anthemidinae</taxon>
        <taxon>Tanacetum</taxon>
    </lineage>
</organism>
<evidence type="ECO:0000313" key="1">
    <source>
        <dbReference type="EMBL" id="GFD56997.1"/>
    </source>
</evidence>
<accession>A0A699XBD4</accession>
<dbReference type="EMBL" id="BKCJ011835800">
    <property type="protein sequence ID" value="GFD56997.1"/>
    <property type="molecule type" value="Genomic_DNA"/>
</dbReference>
<feature type="non-terminal residue" evidence="1">
    <location>
        <position position="69"/>
    </location>
</feature>